<evidence type="ECO:0000313" key="3">
    <source>
        <dbReference type="Proteomes" id="UP000646365"/>
    </source>
</evidence>
<accession>A0A8J3E582</accession>
<dbReference type="InterPro" id="IPR032710">
    <property type="entry name" value="NTF2-like_dom_sf"/>
</dbReference>
<name>A0A8J3E582_9PROT</name>
<protein>
    <recommendedName>
        <fullName evidence="1">SnoaL-like domain-containing protein</fullName>
    </recommendedName>
</protein>
<organism evidence="2 3">
    <name type="scientific">Aliidongia dinghuensis</name>
    <dbReference type="NCBI Taxonomy" id="1867774"/>
    <lineage>
        <taxon>Bacteria</taxon>
        <taxon>Pseudomonadati</taxon>
        <taxon>Pseudomonadota</taxon>
        <taxon>Alphaproteobacteria</taxon>
        <taxon>Rhodospirillales</taxon>
        <taxon>Dongiaceae</taxon>
        <taxon>Aliidongia</taxon>
    </lineage>
</organism>
<dbReference type="InterPro" id="IPR037401">
    <property type="entry name" value="SnoaL-like"/>
</dbReference>
<dbReference type="EMBL" id="BMJQ01000012">
    <property type="protein sequence ID" value="GGF33597.1"/>
    <property type="molecule type" value="Genomic_DNA"/>
</dbReference>
<keyword evidence="3" id="KW-1185">Reference proteome</keyword>
<sequence>MTADNAAVAIVRALWERFERRDWAAARALFADDAVMTWPCSGERFHGGDAAIAVNAAYPEGWSIHVQEVAPLADGRILSLVRVEHPPQRFFATSLFRVEGVLIREIVEYWATAEPPPAWRSAGHLPGYERLEATDG</sequence>
<reference evidence="2" key="2">
    <citation type="submission" date="2020-09" db="EMBL/GenBank/DDBJ databases">
        <authorList>
            <person name="Sun Q."/>
            <person name="Zhou Y."/>
        </authorList>
    </citation>
    <scope>NUCLEOTIDE SEQUENCE</scope>
    <source>
        <strain evidence="2">CGMCC 1.15725</strain>
    </source>
</reference>
<dbReference type="AlphaFoldDB" id="A0A8J3E582"/>
<dbReference type="Pfam" id="PF12680">
    <property type="entry name" value="SnoaL_2"/>
    <property type="match status" value="1"/>
</dbReference>
<proteinExistence type="predicted"/>
<evidence type="ECO:0000313" key="2">
    <source>
        <dbReference type="EMBL" id="GGF33597.1"/>
    </source>
</evidence>
<dbReference type="Gene3D" id="3.10.450.50">
    <property type="match status" value="1"/>
</dbReference>
<feature type="domain" description="SnoaL-like" evidence="1">
    <location>
        <begin position="11"/>
        <end position="105"/>
    </location>
</feature>
<dbReference type="SUPFAM" id="SSF54427">
    <property type="entry name" value="NTF2-like"/>
    <property type="match status" value="1"/>
</dbReference>
<comment type="caution">
    <text evidence="2">The sequence shown here is derived from an EMBL/GenBank/DDBJ whole genome shotgun (WGS) entry which is preliminary data.</text>
</comment>
<gene>
    <name evidence="2" type="ORF">GCM10011611_44810</name>
</gene>
<dbReference type="Proteomes" id="UP000646365">
    <property type="component" value="Unassembled WGS sequence"/>
</dbReference>
<evidence type="ECO:0000259" key="1">
    <source>
        <dbReference type="Pfam" id="PF12680"/>
    </source>
</evidence>
<dbReference type="RefSeq" id="WP_189049953.1">
    <property type="nucleotide sequence ID" value="NZ_BMJQ01000012.1"/>
</dbReference>
<reference evidence="2" key="1">
    <citation type="journal article" date="2014" name="Int. J. Syst. Evol. Microbiol.">
        <title>Complete genome sequence of Corynebacterium casei LMG S-19264T (=DSM 44701T), isolated from a smear-ripened cheese.</title>
        <authorList>
            <consortium name="US DOE Joint Genome Institute (JGI-PGF)"/>
            <person name="Walter F."/>
            <person name="Albersmeier A."/>
            <person name="Kalinowski J."/>
            <person name="Ruckert C."/>
        </authorList>
    </citation>
    <scope>NUCLEOTIDE SEQUENCE</scope>
    <source>
        <strain evidence="2">CGMCC 1.15725</strain>
    </source>
</reference>